<dbReference type="Proteomes" id="UP000034883">
    <property type="component" value="Chromosome"/>
</dbReference>
<dbReference type="RefSeq" id="WP_053234460.1">
    <property type="nucleotide sequence ID" value="NZ_CP011125.1"/>
</dbReference>
<name>A0A0F6W4L0_9BACT</name>
<evidence type="ECO:0000256" key="2">
    <source>
        <dbReference type="ARBA" id="ARBA00001997"/>
    </source>
</evidence>
<keyword evidence="7" id="KW-0413">Isomerase</keyword>
<gene>
    <name evidence="8" type="ORF">DB32_004320</name>
</gene>
<comment type="function">
    <text evidence="2 7">Catalyzes the epimerization of the C3' and C5'positions of dTDP-6-deoxy-D-xylo-4-hexulose, forming dTDP-6-deoxy-L-lyxo-4-hexulose.</text>
</comment>
<dbReference type="AlphaFoldDB" id="A0A0F6W4L0"/>
<comment type="similarity">
    <text evidence="7">Belongs to the dTDP-4-dehydrorhamnose 3,5-epimerase family.</text>
</comment>
<dbReference type="OrthoDB" id="9800680at2"/>
<evidence type="ECO:0000256" key="1">
    <source>
        <dbReference type="ARBA" id="ARBA00001298"/>
    </source>
</evidence>
<evidence type="ECO:0000256" key="6">
    <source>
        <dbReference type="PIRSR" id="PIRSR600888-3"/>
    </source>
</evidence>
<reference evidence="8 9" key="1">
    <citation type="submission" date="2015-03" db="EMBL/GenBank/DDBJ databases">
        <title>Genome assembly of Sandaracinus amylolyticus DSM 53668.</title>
        <authorList>
            <person name="Sharma G."/>
            <person name="Subramanian S."/>
        </authorList>
    </citation>
    <scope>NUCLEOTIDE SEQUENCE [LARGE SCALE GENOMIC DNA]</scope>
    <source>
        <strain evidence="8 9">DSM 53668</strain>
    </source>
</reference>
<accession>A0A0F6W4L0</accession>
<proteinExistence type="inferred from homology"/>
<evidence type="ECO:0000256" key="5">
    <source>
        <dbReference type="PIRSR" id="PIRSR600888-1"/>
    </source>
</evidence>
<evidence type="ECO:0000313" key="8">
    <source>
        <dbReference type="EMBL" id="AKF07171.1"/>
    </source>
</evidence>
<dbReference type="GO" id="GO:0019305">
    <property type="term" value="P:dTDP-rhamnose biosynthetic process"/>
    <property type="evidence" value="ECO:0007669"/>
    <property type="project" value="UniProtKB-UniRule"/>
</dbReference>
<dbReference type="KEGG" id="samy:DB32_004320"/>
<dbReference type="Gene3D" id="2.60.120.10">
    <property type="entry name" value="Jelly Rolls"/>
    <property type="match status" value="1"/>
</dbReference>
<dbReference type="GO" id="GO:0008830">
    <property type="term" value="F:dTDP-4-dehydrorhamnose 3,5-epimerase activity"/>
    <property type="evidence" value="ECO:0007669"/>
    <property type="project" value="UniProtKB-UniRule"/>
</dbReference>
<dbReference type="PANTHER" id="PTHR21047">
    <property type="entry name" value="DTDP-6-DEOXY-D-GLUCOSE-3,5 EPIMERASE"/>
    <property type="match status" value="1"/>
</dbReference>
<dbReference type="UniPathway" id="UPA00124"/>
<keyword evidence="9" id="KW-1185">Reference proteome</keyword>
<protein>
    <recommendedName>
        <fullName evidence="4 7">dTDP-4-dehydrorhamnose 3,5-epimerase</fullName>
        <ecNumber evidence="3 7">5.1.3.13</ecNumber>
    </recommendedName>
    <alternativeName>
        <fullName evidence="7">Thymidine diphospho-4-keto-rhamnose 3,5-epimerase</fullName>
    </alternativeName>
</protein>
<feature type="site" description="Participates in a stacking interaction with the thymidine ring of dTDP-4-oxo-6-deoxyglucose" evidence="6">
    <location>
        <position position="136"/>
    </location>
</feature>
<dbReference type="Pfam" id="PF00908">
    <property type="entry name" value="dTDP_sugar_isom"/>
    <property type="match status" value="1"/>
</dbReference>
<evidence type="ECO:0000256" key="7">
    <source>
        <dbReference type="RuleBase" id="RU364069"/>
    </source>
</evidence>
<dbReference type="NCBIfam" id="TIGR01221">
    <property type="entry name" value="rmlC"/>
    <property type="match status" value="1"/>
</dbReference>
<dbReference type="InterPro" id="IPR011051">
    <property type="entry name" value="RmlC_Cupin_sf"/>
</dbReference>
<comment type="subunit">
    <text evidence="7">Homodimer.</text>
</comment>
<dbReference type="EMBL" id="CP011125">
    <property type="protein sequence ID" value="AKF07171.1"/>
    <property type="molecule type" value="Genomic_DNA"/>
</dbReference>
<feature type="active site" description="Proton donor" evidence="5">
    <location>
        <position position="130"/>
    </location>
</feature>
<dbReference type="GO" id="GO:0005829">
    <property type="term" value="C:cytosol"/>
    <property type="evidence" value="ECO:0007669"/>
    <property type="project" value="TreeGrafter"/>
</dbReference>
<dbReference type="GO" id="GO:0000271">
    <property type="term" value="P:polysaccharide biosynthetic process"/>
    <property type="evidence" value="ECO:0007669"/>
    <property type="project" value="TreeGrafter"/>
</dbReference>
<dbReference type="EC" id="5.1.3.13" evidence="3 7"/>
<comment type="catalytic activity">
    <reaction evidence="1 7">
        <text>dTDP-4-dehydro-6-deoxy-alpha-D-glucose = dTDP-4-dehydro-beta-L-rhamnose</text>
        <dbReference type="Rhea" id="RHEA:16969"/>
        <dbReference type="ChEBI" id="CHEBI:57649"/>
        <dbReference type="ChEBI" id="CHEBI:62830"/>
        <dbReference type="EC" id="5.1.3.13"/>
    </reaction>
</comment>
<dbReference type="STRING" id="927083.DB32_004320"/>
<dbReference type="InterPro" id="IPR000888">
    <property type="entry name" value="RmlC-like"/>
</dbReference>
<dbReference type="InterPro" id="IPR014710">
    <property type="entry name" value="RmlC-like_jellyroll"/>
</dbReference>
<dbReference type="PANTHER" id="PTHR21047:SF2">
    <property type="entry name" value="THYMIDINE DIPHOSPHO-4-KETO-RHAMNOSE 3,5-EPIMERASE"/>
    <property type="match status" value="1"/>
</dbReference>
<evidence type="ECO:0000256" key="3">
    <source>
        <dbReference type="ARBA" id="ARBA00012098"/>
    </source>
</evidence>
<sequence length="185" mass="20459">MKVTETTLPGVLLIEPQVFGDSRGFFLETFSAQRYAEAGIPGPFVQDNMSRSAKGIVRGLHLQSPNAQGKLVWVVQGSVLDVALDVRVGSPTFGKWVAEELSEENKRQLWIPPGFAHGFAVTSESAVFVYKCTEYYAPKDEVGVLWNDPDLGIPWPVIEAVVSPKDRAHPRLKDVDHARLPRYVG</sequence>
<evidence type="ECO:0000313" key="9">
    <source>
        <dbReference type="Proteomes" id="UP000034883"/>
    </source>
</evidence>
<feature type="active site" description="Proton acceptor" evidence="5">
    <location>
        <position position="61"/>
    </location>
</feature>
<dbReference type="SUPFAM" id="SSF51182">
    <property type="entry name" value="RmlC-like cupins"/>
    <property type="match status" value="1"/>
</dbReference>
<organism evidence="8 9">
    <name type="scientific">Sandaracinus amylolyticus</name>
    <dbReference type="NCBI Taxonomy" id="927083"/>
    <lineage>
        <taxon>Bacteria</taxon>
        <taxon>Pseudomonadati</taxon>
        <taxon>Myxococcota</taxon>
        <taxon>Polyangia</taxon>
        <taxon>Polyangiales</taxon>
        <taxon>Sandaracinaceae</taxon>
        <taxon>Sandaracinus</taxon>
    </lineage>
</organism>
<evidence type="ECO:0000256" key="4">
    <source>
        <dbReference type="ARBA" id="ARBA00019595"/>
    </source>
</evidence>
<dbReference type="CDD" id="cd00438">
    <property type="entry name" value="cupin_RmlC"/>
    <property type="match status" value="1"/>
</dbReference>
<comment type="pathway">
    <text evidence="7">Carbohydrate biosynthesis; dTDP-L-rhamnose biosynthesis.</text>
</comment>